<evidence type="ECO:0000256" key="1">
    <source>
        <dbReference type="ARBA" id="ARBA00023002"/>
    </source>
</evidence>
<dbReference type="PANTHER" id="PTHR10366">
    <property type="entry name" value="NAD DEPENDENT EPIMERASE/DEHYDRATASE"/>
    <property type="match status" value="1"/>
</dbReference>
<dbReference type="InterPro" id="IPR036291">
    <property type="entry name" value="NAD(P)-bd_dom_sf"/>
</dbReference>
<evidence type="ECO:0000313" key="6">
    <source>
        <dbReference type="Proteomes" id="UP000521872"/>
    </source>
</evidence>
<reference evidence="4 6" key="1">
    <citation type="submission" date="2019-12" db="EMBL/GenBank/DDBJ databases">
        <authorList>
            <person name="Floudas D."/>
            <person name="Bentzer J."/>
            <person name="Ahren D."/>
            <person name="Johansson T."/>
            <person name="Persson P."/>
            <person name="Tunlid A."/>
        </authorList>
    </citation>
    <scope>NUCLEOTIDE SEQUENCE [LARGE SCALE GENOMIC DNA]</scope>
    <source>
        <strain evidence="4 6">CBS 102.39</strain>
    </source>
</reference>
<protein>
    <recommendedName>
        <fullName evidence="3">NAD-dependent epimerase/dehydratase domain-containing protein</fullName>
    </recommendedName>
</protein>
<evidence type="ECO:0000256" key="2">
    <source>
        <dbReference type="ARBA" id="ARBA00023445"/>
    </source>
</evidence>
<dbReference type="EMBL" id="JAACJL010000030">
    <property type="protein sequence ID" value="KAF4617262.1"/>
    <property type="molecule type" value="Genomic_DNA"/>
</dbReference>
<comment type="similarity">
    <text evidence="2">Belongs to the NAD(P)-dependent epimerase/dehydratase family. Dihydroflavonol-4-reductase subfamily.</text>
</comment>
<comment type="caution">
    <text evidence="4">The sequence shown here is derived from an EMBL/GenBank/DDBJ whole genome shotgun (WGS) entry which is preliminary data.</text>
</comment>
<keyword evidence="1" id="KW-0560">Oxidoreductase</keyword>
<dbReference type="InterPro" id="IPR050425">
    <property type="entry name" value="NAD(P)_dehydrat-like"/>
</dbReference>
<dbReference type="Pfam" id="PF01370">
    <property type="entry name" value="Epimerase"/>
    <property type="match status" value="1"/>
</dbReference>
<dbReference type="AlphaFoldDB" id="A0A8H4VPI9"/>
<dbReference type="EMBL" id="JAACJL010000030">
    <property type="protein sequence ID" value="KAF4617266.1"/>
    <property type="molecule type" value="Genomic_DNA"/>
</dbReference>
<dbReference type="InterPro" id="IPR001509">
    <property type="entry name" value="Epimerase_deHydtase"/>
</dbReference>
<dbReference type="Gene3D" id="3.40.50.720">
    <property type="entry name" value="NAD(P)-binding Rossmann-like Domain"/>
    <property type="match status" value="1"/>
</dbReference>
<dbReference type="SUPFAM" id="SSF51735">
    <property type="entry name" value="NAD(P)-binding Rossmann-fold domains"/>
    <property type="match status" value="1"/>
</dbReference>
<evidence type="ECO:0000313" key="4">
    <source>
        <dbReference type="EMBL" id="KAF4617262.1"/>
    </source>
</evidence>
<dbReference type="GO" id="GO:0016616">
    <property type="term" value="F:oxidoreductase activity, acting on the CH-OH group of donors, NAD or NADP as acceptor"/>
    <property type="evidence" value="ECO:0007669"/>
    <property type="project" value="TreeGrafter"/>
</dbReference>
<evidence type="ECO:0000313" key="5">
    <source>
        <dbReference type="EMBL" id="KAF4617266.1"/>
    </source>
</evidence>
<organism evidence="4 6">
    <name type="scientific">Agrocybe pediades</name>
    <dbReference type="NCBI Taxonomy" id="84607"/>
    <lineage>
        <taxon>Eukaryota</taxon>
        <taxon>Fungi</taxon>
        <taxon>Dikarya</taxon>
        <taxon>Basidiomycota</taxon>
        <taxon>Agaricomycotina</taxon>
        <taxon>Agaricomycetes</taxon>
        <taxon>Agaricomycetidae</taxon>
        <taxon>Agaricales</taxon>
        <taxon>Agaricineae</taxon>
        <taxon>Strophariaceae</taxon>
        <taxon>Agrocybe</taxon>
    </lineage>
</organism>
<dbReference type="PANTHER" id="PTHR10366:SF564">
    <property type="entry name" value="STEROL-4-ALPHA-CARBOXYLATE 3-DEHYDROGENASE, DECARBOXYLATING"/>
    <property type="match status" value="1"/>
</dbReference>
<evidence type="ECO:0000259" key="3">
    <source>
        <dbReference type="Pfam" id="PF01370"/>
    </source>
</evidence>
<feature type="domain" description="NAD-dependent epimerase/dehydratase" evidence="3">
    <location>
        <begin position="12"/>
        <end position="269"/>
    </location>
</feature>
<proteinExistence type="inferred from homology"/>
<sequence>MPPIESNKSKRVLVTGANGYIASWVVKTLLEQGFTVLGAVRTQEKGDEVIDMFKKHTDRLEIVVIEDMTKDGAFDEAIKRVDAVLHTASPVSSSIEEPEGFNRPALQGTLGLLNSALKHGTNLKRVVMTSSSATLLRPVTEPTQFNENDWADAYIQYVKSAGKDAPFMVKYLVSKALAERAAWEFYQKHKDDVKWDFVTILPPYVWGPPLQDVKAPSDLSESVAIFYKAICTEQSLEAVKAEWFFGYVHVIDAATAHVEALKVEEAAGHRIILSAGGATYQIIRDVLYRHHPTLYESGVLSRGYPDVQNPTLISYDAERSKKTLGITYQTLDQIANDTLGYFKDKGWLKGGQQAKA</sequence>
<gene>
    <name evidence="4" type="ORF">D9613_005666</name>
    <name evidence="5" type="ORF">D9613_005668</name>
</gene>
<name>A0A8H4VPI9_9AGAR</name>
<keyword evidence="6" id="KW-1185">Reference proteome</keyword>
<dbReference type="Proteomes" id="UP000521872">
    <property type="component" value="Unassembled WGS sequence"/>
</dbReference>
<accession>A0A8H4VPI9</accession>